<evidence type="ECO:0000256" key="1">
    <source>
        <dbReference type="ARBA" id="ARBA00004651"/>
    </source>
</evidence>
<feature type="transmembrane region" description="Helical" evidence="6">
    <location>
        <begin position="20"/>
        <end position="42"/>
    </location>
</feature>
<feature type="transmembrane region" description="Helical" evidence="6">
    <location>
        <begin position="300"/>
        <end position="324"/>
    </location>
</feature>
<dbReference type="PANTHER" id="PTHR30250:SF26">
    <property type="entry name" value="PSMA PROTEIN"/>
    <property type="match status" value="1"/>
</dbReference>
<proteinExistence type="predicted"/>
<keyword evidence="8" id="KW-1185">Reference proteome</keyword>
<name>A0A4S8N199_9ACTN</name>
<evidence type="ECO:0000256" key="4">
    <source>
        <dbReference type="ARBA" id="ARBA00022989"/>
    </source>
</evidence>
<dbReference type="PANTHER" id="PTHR30250">
    <property type="entry name" value="PST FAMILY PREDICTED COLANIC ACID TRANSPORTER"/>
    <property type="match status" value="1"/>
</dbReference>
<keyword evidence="4 6" id="KW-1133">Transmembrane helix</keyword>
<dbReference type="InterPro" id="IPR050833">
    <property type="entry name" value="Poly_Biosynth_Transport"/>
</dbReference>
<dbReference type="Pfam" id="PF13440">
    <property type="entry name" value="Polysacc_synt_3"/>
    <property type="match status" value="1"/>
</dbReference>
<dbReference type="GO" id="GO:0005886">
    <property type="term" value="C:plasma membrane"/>
    <property type="evidence" value="ECO:0007669"/>
    <property type="project" value="UniProtKB-SubCell"/>
</dbReference>
<keyword evidence="2" id="KW-1003">Cell membrane</keyword>
<feature type="transmembrane region" description="Helical" evidence="6">
    <location>
        <begin position="123"/>
        <end position="145"/>
    </location>
</feature>
<protein>
    <recommendedName>
        <fullName evidence="9">Lipopolysaccharide biosynthesis protein</fullName>
    </recommendedName>
</protein>
<feature type="transmembrane region" description="Helical" evidence="6">
    <location>
        <begin position="330"/>
        <end position="351"/>
    </location>
</feature>
<dbReference type="RefSeq" id="WP_136564040.1">
    <property type="nucleotide sequence ID" value="NZ_BAABLS010000007.1"/>
</dbReference>
<evidence type="ECO:0000313" key="7">
    <source>
        <dbReference type="EMBL" id="THV09211.1"/>
    </source>
</evidence>
<reference evidence="7 8" key="1">
    <citation type="journal article" date="2009" name="Int. J. Syst. Evol. Microbiol.">
        <title>Nocardioides caeni sp. nov., isolated from wastewater.</title>
        <authorList>
            <person name="Yoon J.H."/>
            <person name="Kang S.J."/>
            <person name="Park S."/>
            <person name="Kim W."/>
            <person name="Oh T.K."/>
        </authorList>
    </citation>
    <scope>NUCLEOTIDE SEQUENCE [LARGE SCALE GENOMIC DNA]</scope>
    <source>
        <strain evidence="7 8">DSM 23134</strain>
    </source>
</reference>
<dbReference type="AlphaFoldDB" id="A0A4S8N199"/>
<evidence type="ECO:0008006" key="9">
    <source>
        <dbReference type="Google" id="ProtNLM"/>
    </source>
</evidence>
<feature type="transmembrane region" description="Helical" evidence="6">
    <location>
        <begin position="97"/>
        <end position="116"/>
    </location>
</feature>
<keyword evidence="5 6" id="KW-0472">Membrane</keyword>
<feature type="transmembrane region" description="Helical" evidence="6">
    <location>
        <begin position="363"/>
        <end position="386"/>
    </location>
</feature>
<keyword evidence="3 6" id="KW-0812">Transmembrane</keyword>
<comment type="caution">
    <text evidence="7">The sequence shown here is derived from an EMBL/GenBank/DDBJ whole genome shotgun (WGS) entry which is preliminary data.</text>
</comment>
<comment type="subcellular location">
    <subcellularLocation>
        <location evidence="1">Cell membrane</location>
        <topology evidence="1">Multi-pass membrane protein</topology>
    </subcellularLocation>
</comment>
<feature type="transmembrane region" description="Helical" evidence="6">
    <location>
        <begin position="54"/>
        <end position="77"/>
    </location>
</feature>
<dbReference type="EMBL" id="STGW01000015">
    <property type="protein sequence ID" value="THV09211.1"/>
    <property type="molecule type" value="Genomic_DNA"/>
</dbReference>
<sequence length="439" mass="45465">MPQPQETDVPSVRSRGLAAFLSIAATGFGIQILTVLSGPLVARMLGPDGRGLMGMLVAVALLCSLLGVGGLPAAIAHAVAAKDAPARDVVRGSLGRWLAWMALPSLLAAGITAWFVRDQAHQVWLSVLGGVLTYLLAANFLLSAMVLGEGNVRKVNIQRVAGMASYVGVVLVLFLVHPTESAGVIVGIYALSLVGGAWMCLAFLKPAANDPTARAEPAEVHAFARKGWVSGLNALDGLGADQLLVGVVLGQVALGFYAVSVSIASFSSLVLGGVAAVLLPRMVAAGAQASVAVMRGWLAIALVLDVLMVVGIVVVVGPAIRIFFGHEFEPAIEVTRVLAVAWGVLAMRRVLTAAAQAQGKVATASVAEATATVLFLVGAIPAMHVWDLEGAGFAMLLAGGVFCVWISCALSWRRPADHPLDEVELTDVVEIDDGEHLHP</sequence>
<feature type="transmembrane region" description="Helical" evidence="6">
    <location>
        <begin position="254"/>
        <end position="279"/>
    </location>
</feature>
<dbReference type="OrthoDB" id="3829820at2"/>
<evidence type="ECO:0000256" key="3">
    <source>
        <dbReference type="ARBA" id="ARBA00022692"/>
    </source>
</evidence>
<accession>A0A4S8N199</accession>
<feature type="transmembrane region" description="Helical" evidence="6">
    <location>
        <begin position="157"/>
        <end position="176"/>
    </location>
</feature>
<gene>
    <name evidence="7" type="ORF">E9934_16705</name>
</gene>
<feature type="transmembrane region" description="Helical" evidence="6">
    <location>
        <begin position="183"/>
        <end position="204"/>
    </location>
</feature>
<evidence type="ECO:0000313" key="8">
    <source>
        <dbReference type="Proteomes" id="UP000307087"/>
    </source>
</evidence>
<evidence type="ECO:0000256" key="2">
    <source>
        <dbReference type="ARBA" id="ARBA00022475"/>
    </source>
</evidence>
<evidence type="ECO:0000256" key="6">
    <source>
        <dbReference type="SAM" id="Phobius"/>
    </source>
</evidence>
<dbReference type="Proteomes" id="UP000307087">
    <property type="component" value="Unassembled WGS sequence"/>
</dbReference>
<organism evidence="7 8">
    <name type="scientific">Nocardioides caeni</name>
    <dbReference type="NCBI Taxonomy" id="574700"/>
    <lineage>
        <taxon>Bacteria</taxon>
        <taxon>Bacillati</taxon>
        <taxon>Actinomycetota</taxon>
        <taxon>Actinomycetes</taxon>
        <taxon>Propionibacteriales</taxon>
        <taxon>Nocardioidaceae</taxon>
        <taxon>Nocardioides</taxon>
    </lineage>
</organism>
<evidence type="ECO:0000256" key="5">
    <source>
        <dbReference type="ARBA" id="ARBA00023136"/>
    </source>
</evidence>
<feature type="transmembrane region" description="Helical" evidence="6">
    <location>
        <begin position="392"/>
        <end position="412"/>
    </location>
</feature>